<name>A0ABM5UUS3_9COXI</name>
<evidence type="ECO:0000313" key="19">
    <source>
        <dbReference type="Proteomes" id="UP000063965"/>
    </source>
</evidence>
<evidence type="ECO:0000256" key="11">
    <source>
        <dbReference type="ARBA" id="ARBA00023136"/>
    </source>
</evidence>
<evidence type="ECO:0000256" key="13">
    <source>
        <dbReference type="ARBA" id="ARBA00030071"/>
    </source>
</evidence>
<evidence type="ECO:0000256" key="1">
    <source>
        <dbReference type="ARBA" id="ARBA00004651"/>
    </source>
</evidence>
<evidence type="ECO:0000256" key="10">
    <source>
        <dbReference type="ARBA" id="ARBA00023002"/>
    </source>
</evidence>
<comment type="function">
    <text evidence="12">Cytochrome bo(3) ubiquinol terminal oxidase is the component of the aerobic respiratory chain of E.coli that predominates when cells are grown at high aeration. Has proton pump activity across the membrane in addition to electron transfer, pumping 2 protons/electron.</text>
</comment>
<evidence type="ECO:0000256" key="8">
    <source>
        <dbReference type="ARBA" id="ARBA00022982"/>
    </source>
</evidence>
<dbReference type="EMBL" id="CP011126">
    <property type="protein sequence ID" value="AKQ33673.1"/>
    <property type="molecule type" value="Genomic_DNA"/>
</dbReference>
<feature type="transmembrane region" description="Helical" evidence="17">
    <location>
        <begin position="47"/>
        <end position="68"/>
    </location>
</feature>
<proteinExistence type="inferred from homology"/>
<evidence type="ECO:0000256" key="3">
    <source>
        <dbReference type="ARBA" id="ARBA00011700"/>
    </source>
</evidence>
<dbReference type="NCBIfam" id="TIGR02847">
    <property type="entry name" value="CyoD"/>
    <property type="match status" value="1"/>
</dbReference>
<gene>
    <name evidence="18" type="primary">cyoD</name>
    <name evidence="18" type="ORF">CleRT_09560</name>
</gene>
<keyword evidence="19" id="KW-1185">Reference proteome</keyword>
<dbReference type="InterPro" id="IPR050968">
    <property type="entry name" value="Cytochrome_c_oxidase_bac_sub4"/>
</dbReference>
<evidence type="ECO:0000256" key="14">
    <source>
        <dbReference type="ARBA" id="ARBA00030211"/>
    </source>
</evidence>
<evidence type="ECO:0000256" key="17">
    <source>
        <dbReference type="SAM" id="Phobius"/>
    </source>
</evidence>
<feature type="transmembrane region" description="Helical" evidence="17">
    <location>
        <begin position="80"/>
        <end position="103"/>
    </location>
</feature>
<keyword evidence="5" id="KW-0813">Transport</keyword>
<keyword evidence="7 17" id="KW-0812">Transmembrane</keyword>
<evidence type="ECO:0000256" key="9">
    <source>
        <dbReference type="ARBA" id="ARBA00022989"/>
    </source>
</evidence>
<evidence type="ECO:0000256" key="2">
    <source>
        <dbReference type="ARBA" id="ARBA00008079"/>
    </source>
</evidence>
<dbReference type="PANTHER" id="PTHR36835:SF1">
    <property type="entry name" value="CYTOCHROME BO(3) UBIQUINOL OXIDASE SUBUNIT 4"/>
    <property type="match status" value="1"/>
</dbReference>
<evidence type="ECO:0000313" key="18">
    <source>
        <dbReference type="EMBL" id="AKQ33673.1"/>
    </source>
</evidence>
<comment type="subunit">
    <text evidence="3">Heterooctamer of two A chains, two B chains, two C chains and two D chains.</text>
</comment>
<evidence type="ECO:0000256" key="6">
    <source>
        <dbReference type="ARBA" id="ARBA00022475"/>
    </source>
</evidence>
<dbReference type="Proteomes" id="UP000063965">
    <property type="component" value="Chromosome"/>
</dbReference>
<evidence type="ECO:0000256" key="7">
    <source>
        <dbReference type="ARBA" id="ARBA00022692"/>
    </source>
</evidence>
<keyword evidence="9 17" id="KW-1133">Transmembrane helix</keyword>
<protein>
    <recommendedName>
        <fullName evidence="4">Cytochrome bo(3) ubiquinol oxidase subunit 4</fullName>
    </recommendedName>
    <alternativeName>
        <fullName evidence="16">Cytochrome o ubiquinol oxidase subunit 4</fullName>
    </alternativeName>
    <alternativeName>
        <fullName evidence="13">Oxidase bo(3) subunit 4</fullName>
    </alternativeName>
    <alternativeName>
        <fullName evidence="14">Ubiquinol oxidase polypeptide IV</fullName>
    </alternativeName>
    <alternativeName>
        <fullName evidence="15">Ubiquinol oxidase subunit 4</fullName>
    </alternativeName>
</protein>
<evidence type="ECO:0000256" key="16">
    <source>
        <dbReference type="ARBA" id="ARBA00032185"/>
    </source>
</evidence>
<comment type="similarity">
    <text evidence="2">Belongs to the cytochrome c oxidase bacterial subunit 4 family.</text>
</comment>
<dbReference type="InterPro" id="IPR014210">
    <property type="entry name" value="Cyt_o_ubiqinol_oxidase_su4"/>
</dbReference>
<evidence type="ECO:0000256" key="12">
    <source>
        <dbReference type="ARBA" id="ARBA00025694"/>
    </source>
</evidence>
<feature type="transmembrane region" description="Helical" evidence="17">
    <location>
        <begin position="20"/>
        <end position="41"/>
    </location>
</feature>
<keyword evidence="11 17" id="KW-0472">Membrane</keyword>
<dbReference type="PANTHER" id="PTHR36835">
    <property type="entry name" value="CYTOCHROME BO(3) UBIQUINOL OXIDASE SUBUNIT 4"/>
    <property type="match status" value="1"/>
</dbReference>
<evidence type="ECO:0000256" key="5">
    <source>
        <dbReference type="ARBA" id="ARBA00022448"/>
    </source>
</evidence>
<dbReference type="Pfam" id="PF03626">
    <property type="entry name" value="COX4_pro"/>
    <property type="match status" value="1"/>
</dbReference>
<evidence type="ECO:0000256" key="15">
    <source>
        <dbReference type="ARBA" id="ARBA00031887"/>
    </source>
</evidence>
<comment type="subcellular location">
    <subcellularLocation>
        <location evidence="1">Cell membrane</location>
        <topology evidence="1">Multi-pass membrane protein</topology>
    </subcellularLocation>
</comment>
<keyword evidence="6" id="KW-1003">Cell membrane</keyword>
<dbReference type="InterPro" id="IPR005171">
    <property type="entry name" value="Cyt_c_oxidase_su4_prok"/>
</dbReference>
<accession>A0ABM5UUS3</accession>
<reference evidence="18 19" key="1">
    <citation type="journal article" date="2015" name="Genome Biol. Evol.">
        <title>Distinctive Genome Reduction Rates Revealed by Genomic Analyses of Two Coxiella-Like Endosymbionts in Ticks.</title>
        <authorList>
            <person name="Gottlieb Y."/>
            <person name="Lalzar I."/>
            <person name="Klasson L."/>
        </authorList>
    </citation>
    <scope>NUCLEOTIDE SEQUENCE [LARGE SCALE GENOMIC DNA]</scope>
    <source>
        <strain evidence="18 19">CRt</strain>
    </source>
</reference>
<evidence type="ECO:0000256" key="4">
    <source>
        <dbReference type="ARBA" id="ARBA00014689"/>
    </source>
</evidence>
<dbReference type="RefSeq" id="WP_048875292.1">
    <property type="nucleotide sequence ID" value="NZ_CP011126.1"/>
</dbReference>
<organism evidence="18 19">
    <name type="scientific">Candidatus Coxiella mudrowiae</name>
    <dbReference type="NCBI Taxonomy" id="2054173"/>
    <lineage>
        <taxon>Bacteria</taxon>
        <taxon>Pseudomonadati</taxon>
        <taxon>Pseudomonadota</taxon>
        <taxon>Gammaproteobacteria</taxon>
        <taxon>Legionellales</taxon>
        <taxon>Coxiellaceae</taxon>
        <taxon>Coxiella</taxon>
    </lineage>
</organism>
<keyword evidence="8" id="KW-0249">Electron transport</keyword>
<sequence length="111" mass="12749">MSEILSEETYGTGKKKLSIYITGMILCVILTLISFMTVMYTTLSKTALLAIIFVSTFVQFIVQVIFFLRLNVKNEQSQMNLMSFVFTIVILVVLIGGSLWILWSLHYRMIH</sequence>
<keyword evidence="10" id="KW-0560">Oxidoreductase</keyword>